<dbReference type="SMART" id="SM00354">
    <property type="entry name" value="HTH_LACI"/>
    <property type="match status" value="1"/>
</dbReference>
<evidence type="ECO:0000256" key="1">
    <source>
        <dbReference type="ARBA" id="ARBA00023015"/>
    </source>
</evidence>
<dbReference type="AlphaFoldDB" id="A0A1H2LED9"/>
<dbReference type="Gene3D" id="1.10.260.40">
    <property type="entry name" value="lambda repressor-like DNA-binding domains"/>
    <property type="match status" value="1"/>
</dbReference>
<reference evidence="6" key="1">
    <citation type="submission" date="2016-10" db="EMBL/GenBank/DDBJ databases">
        <authorList>
            <person name="Varghese N."/>
            <person name="Submissions S."/>
        </authorList>
    </citation>
    <scope>NUCLEOTIDE SEQUENCE [LARGE SCALE GENOMIC DNA]</scope>
    <source>
        <strain evidence="6">DSM 45079</strain>
    </source>
</reference>
<dbReference type="STRING" id="419479.SAMN04488563_5981"/>
<dbReference type="Pfam" id="PF00356">
    <property type="entry name" value="LacI"/>
    <property type="match status" value="1"/>
</dbReference>
<dbReference type="GO" id="GO:0000976">
    <property type="term" value="F:transcription cis-regulatory region binding"/>
    <property type="evidence" value="ECO:0007669"/>
    <property type="project" value="TreeGrafter"/>
</dbReference>
<accession>A0A1H2LED9</accession>
<dbReference type="GO" id="GO:0003700">
    <property type="term" value="F:DNA-binding transcription factor activity"/>
    <property type="evidence" value="ECO:0007669"/>
    <property type="project" value="TreeGrafter"/>
</dbReference>
<evidence type="ECO:0000256" key="2">
    <source>
        <dbReference type="ARBA" id="ARBA00023125"/>
    </source>
</evidence>
<dbReference type="CDD" id="cd01392">
    <property type="entry name" value="HTH_LacI"/>
    <property type="match status" value="1"/>
</dbReference>
<feature type="domain" description="HTH lacI-type" evidence="4">
    <location>
        <begin position="7"/>
        <end position="63"/>
    </location>
</feature>
<dbReference type="PANTHER" id="PTHR30146:SF153">
    <property type="entry name" value="LACTOSE OPERON REPRESSOR"/>
    <property type="match status" value="1"/>
</dbReference>
<keyword evidence="1" id="KW-0805">Transcription regulation</keyword>
<evidence type="ECO:0000313" key="6">
    <source>
        <dbReference type="Proteomes" id="UP000182977"/>
    </source>
</evidence>
<dbReference type="Pfam" id="PF13377">
    <property type="entry name" value="Peripla_BP_3"/>
    <property type="match status" value="1"/>
</dbReference>
<gene>
    <name evidence="5" type="ORF">SAMN04488563_5981</name>
</gene>
<keyword evidence="6" id="KW-1185">Reference proteome</keyword>
<evidence type="ECO:0000259" key="4">
    <source>
        <dbReference type="PROSITE" id="PS50932"/>
    </source>
</evidence>
<dbReference type="SUPFAM" id="SSF47413">
    <property type="entry name" value="lambda repressor-like DNA-binding domains"/>
    <property type="match status" value="1"/>
</dbReference>
<dbReference type="InterPro" id="IPR000843">
    <property type="entry name" value="HTH_LacI"/>
</dbReference>
<organism evidence="5 6">
    <name type="scientific">Jiangella alkaliphila</name>
    <dbReference type="NCBI Taxonomy" id="419479"/>
    <lineage>
        <taxon>Bacteria</taxon>
        <taxon>Bacillati</taxon>
        <taxon>Actinomycetota</taxon>
        <taxon>Actinomycetes</taxon>
        <taxon>Jiangellales</taxon>
        <taxon>Jiangellaceae</taxon>
        <taxon>Jiangella</taxon>
    </lineage>
</organism>
<dbReference type="InterPro" id="IPR028082">
    <property type="entry name" value="Peripla_BP_I"/>
</dbReference>
<dbReference type="CDD" id="cd06267">
    <property type="entry name" value="PBP1_LacI_sugar_binding-like"/>
    <property type="match status" value="1"/>
</dbReference>
<dbReference type="Proteomes" id="UP000182977">
    <property type="component" value="Chromosome I"/>
</dbReference>
<protein>
    <submittedName>
        <fullName evidence="5">DNA-binding transcriptional regulator, LacI/PurR family</fullName>
    </submittedName>
</protein>
<dbReference type="PROSITE" id="PS50932">
    <property type="entry name" value="HTH_LACI_2"/>
    <property type="match status" value="1"/>
</dbReference>
<dbReference type="OrthoDB" id="4013327at2"/>
<dbReference type="InterPro" id="IPR010982">
    <property type="entry name" value="Lambda_DNA-bd_dom_sf"/>
</dbReference>
<name>A0A1H2LED9_9ACTN</name>
<keyword evidence="2 5" id="KW-0238">DNA-binding</keyword>
<proteinExistence type="predicted"/>
<keyword evidence="3" id="KW-0804">Transcription</keyword>
<dbReference type="RefSeq" id="WP_046769699.1">
    <property type="nucleotide sequence ID" value="NZ_KQ061239.1"/>
</dbReference>
<evidence type="ECO:0000313" key="5">
    <source>
        <dbReference type="EMBL" id="SDU79373.1"/>
    </source>
</evidence>
<dbReference type="PANTHER" id="PTHR30146">
    <property type="entry name" value="LACI-RELATED TRANSCRIPTIONAL REPRESSOR"/>
    <property type="match status" value="1"/>
</dbReference>
<dbReference type="Gene3D" id="3.40.50.2300">
    <property type="match status" value="2"/>
</dbReference>
<dbReference type="SUPFAM" id="SSF53822">
    <property type="entry name" value="Periplasmic binding protein-like I"/>
    <property type="match status" value="1"/>
</dbReference>
<evidence type="ECO:0000256" key="3">
    <source>
        <dbReference type="ARBA" id="ARBA00023163"/>
    </source>
</evidence>
<dbReference type="InterPro" id="IPR046335">
    <property type="entry name" value="LacI/GalR-like_sensor"/>
</dbReference>
<sequence length="342" mass="36387">MSRRKQPTSRDVAALAGVSVATVSYVMNGRTDRRIPDDTRDKVLAAARRLSYAPNRSARSLRRRRTEQVCLVVGSIGVPAYDQLARDIHTRADDAGYGVITIVVDSRARAEKAMELLQQRIADGAVIAPDIADLTEPDLTGLARSGLPLVVMSNTAAPNGFDVIRAPEAAACAAALDHLFGTGRRRVAFLGHRHELETAAGSPSERFAAYLDALERHGAERDDSIIVPGANDRVAAYCSVEALLARPDRPDAIFAASGRGAISAIWAARDAQLDVPGEVAVVGAGNLPESLITRPALSTVGPSAADDFTEVARLIFERIAAGVPAEGREISDPWTFHPRGST</sequence>
<dbReference type="EMBL" id="LT629791">
    <property type="protein sequence ID" value="SDU79373.1"/>
    <property type="molecule type" value="Genomic_DNA"/>
</dbReference>